<proteinExistence type="predicted"/>
<dbReference type="AlphaFoldDB" id="A0AAJ5WYK3"/>
<reference evidence="1" key="1">
    <citation type="submission" date="2023-03" db="EMBL/GenBank/DDBJ databases">
        <title>Andean soil-derived lignocellulolytic bacterial consortium as a source of novel taxa and putative plastic-active enzymes.</title>
        <authorList>
            <person name="Diaz-Garcia L."/>
            <person name="Chuvochina M."/>
            <person name="Feuerriegel G."/>
            <person name="Bunk B."/>
            <person name="Sproer C."/>
            <person name="Streit W.R."/>
            <person name="Rodriguez L.M."/>
            <person name="Overmann J."/>
            <person name="Jimenez D.J."/>
        </authorList>
    </citation>
    <scope>NUCLEOTIDE SEQUENCE</scope>
    <source>
        <strain evidence="1">MAG 833</strain>
    </source>
</reference>
<accession>A0AAJ5WYK3</accession>
<name>A0AAJ5WYK3_9CAUL</name>
<evidence type="ECO:0000313" key="1">
    <source>
        <dbReference type="EMBL" id="WEK38654.1"/>
    </source>
</evidence>
<dbReference type="EMBL" id="CP119326">
    <property type="protein sequence ID" value="WEK38654.1"/>
    <property type="molecule type" value="Genomic_DNA"/>
</dbReference>
<evidence type="ECO:0000313" key="2">
    <source>
        <dbReference type="Proteomes" id="UP001213664"/>
    </source>
</evidence>
<gene>
    <name evidence="1" type="ORF">P0Y50_08820</name>
</gene>
<dbReference type="Proteomes" id="UP001213664">
    <property type="component" value="Chromosome"/>
</dbReference>
<organism evidence="1 2">
    <name type="scientific">Candidatus Brevundimonas colombiensis</name>
    <dbReference type="NCBI Taxonomy" id="3121376"/>
    <lineage>
        <taxon>Bacteria</taxon>
        <taxon>Pseudomonadati</taxon>
        <taxon>Pseudomonadota</taxon>
        <taxon>Alphaproteobacteria</taxon>
        <taxon>Caulobacterales</taxon>
        <taxon>Caulobacteraceae</taxon>
        <taxon>Brevundimonas</taxon>
    </lineage>
</organism>
<protein>
    <submittedName>
        <fullName evidence="1">Uncharacterized protein</fullName>
    </submittedName>
</protein>
<sequence>MTSPLEHPVVAEPHDGILWKVLAEIAAERQRQVALGHSLVLDDAYIDRELARAAGAYALDAAGQTHASLYWPWPGHSWQPGDQRRDLVRAAALAVAEIERLDREAAVAEGLA</sequence>